<feature type="compositionally biased region" description="Low complexity" evidence="3">
    <location>
        <begin position="1"/>
        <end position="18"/>
    </location>
</feature>
<evidence type="ECO:0000256" key="3">
    <source>
        <dbReference type="SAM" id="MobiDB-lite"/>
    </source>
</evidence>
<reference evidence="4 5" key="1">
    <citation type="submission" date="2018-08" db="EMBL/GenBank/DDBJ databases">
        <authorList>
            <person name="Khan S.A."/>
            <person name="Jeon C.O."/>
            <person name="Chun B.H."/>
            <person name="Jeong S.E."/>
        </authorList>
    </citation>
    <scope>NUCLEOTIDE SEQUENCE [LARGE SCALE GENOMIC DNA]</scope>
    <source>
        <strain evidence="4 5">S-16</strain>
    </source>
</reference>
<comment type="caution">
    <text evidence="4">The sequence shown here is derived from an EMBL/GenBank/DDBJ whole genome shotgun (WGS) entry which is preliminary data.</text>
</comment>
<feature type="coiled-coil region" evidence="2">
    <location>
        <begin position="257"/>
        <end position="284"/>
    </location>
</feature>
<dbReference type="AlphaFoldDB" id="A0A3N7HMD0"/>
<comment type="similarity">
    <text evidence="1">Belongs to the UPF0751 family.</text>
</comment>
<gene>
    <name evidence="4" type="ORF">DZC73_24805</name>
</gene>
<evidence type="ECO:0000313" key="4">
    <source>
        <dbReference type="EMBL" id="RQP22216.1"/>
    </source>
</evidence>
<evidence type="ECO:0000256" key="1">
    <source>
        <dbReference type="ARBA" id="ARBA00007189"/>
    </source>
</evidence>
<dbReference type="InterPro" id="IPR016772">
    <property type="entry name" value="UCP020408"/>
</dbReference>
<sequence>MCESASPTPAHAEPAAPTGSRRRRIWEFGTHAHCPIVGVCLPMAALRRLVDKVLHGQTLADDYELHCGVIAECQKRSAIAEAVQRELDRRFMLSLRGAAQAKSTDALRQWWHDASRGKDLAGALWATLTHARCTSELEHEVLGEIHMIQHQMGMARRVDLERFESLIDENAVLSRQLGAAQQRSTRLCAEHARQMESQQAEVVRLRAQLAVVQTVAASLREDMAALEATVPGLTSRIELVRDNERQIEHIRTLEHGLLQSQHEANRQRRRAAELEAALAQRNDAAAVEQPTAATPSLHDRAVLCVGGRPASVPVYRYIVEKTGGRFLHHDGGEEESPARLDATLAAADLVICQTGCISHNAYWRVKDHCKRTGKQCVFVESPSTAGLKRALRTLAPATDFAG</sequence>
<organism evidence="4 5">
    <name type="scientific">Piscinibacter terrae</name>
    <dbReference type="NCBI Taxonomy" id="2496871"/>
    <lineage>
        <taxon>Bacteria</taxon>
        <taxon>Pseudomonadati</taxon>
        <taxon>Pseudomonadota</taxon>
        <taxon>Betaproteobacteria</taxon>
        <taxon>Burkholderiales</taxon>
        <taxon>Sphaerotilaceae</taxon>
        <taxon>Piscinibacter</taxon>
    </lineage>
</organism>
<evidence type="ECO:0000313" key="5">
    <source>
        <dbReference type="Proteomes" id="UP000267464"/>
    </source>
</evidence>
<dbReference type="Pfam" id="PF10087">
    <property type="entry name" value="DUF2325"/>
    <property type="match status" value="1"/>
</dbReference>
<accession>A0A3N7HMD0</accession>
<proteinExistence type="inferred from homology"/>
<dbReference type="RefSeq" id="WP_124543064.1">
    <property type="nucleotide sequence ID" value="NZ_QUSW01000008.1"/>
</dbReference>
<dbReference type="EMBL" id="QUSW01000008">
    <property type="protein sequence ID" value="RQP22216.1"/>
    <property type="molecule type" value="Genomic_DNA"/>
</dbReference>
<keyword evidence="2" id="KW-0175">Coiled coil</keyword>
<feature type="region of interest" description="Disordered" evidence="3">
    <location>
        <begin position="1"/>
        <end position="20"/>
    </location>
</feature>
<dbReference type="Proteomes" id="UP000267464">
    <property type="component" value="Unassembled WGS sequence"/>
</dbReference>
<name>A0A3N7HMD0_9BURK</name>
<dbReference type="OrthoDB" id="5296275at2"/>
<keyword evidence="5" id="KW-1185">Reference proteome</keyword>
<reference evidence="4 5" key="2">
    <citation type="submission" date="2018-12" db="EMBL/GenBank/DDBJ databases">
        <title>Rhizobacter gummiphilus sp. nov., a rubber-degrading bacterium isolated from the soil of a botanical garden in Japan.</title>
        <authorList>
            <person name="Shunsuke S.S."/>
        </authorList>
    </citation>
    <scope>NUCLEOTIDE SEQUENCE [LARGE SCALE GENOMIC DNA]</scope>
    <source>
        <strain evidence="4 5">S-16</strain>
    </source>
</reference>
<protein>
    <submittedName>
        <fullName evidence="4">DUF2325 domain-containing protein</fullName>
    </submittedName>
</protein>
<evidence type="ECO:0000256" key="2">
    <source>
        <dbReference type="SAM" id="Coils"/>
    </source>
</evidence>